<evidence type="ECO:0000313" key="3">
    <source>
        <dbReference type="Proteomes" id="UP000218102"/>
    </source>
</evidence>
<evidence type="ECO:0000256" key="1">
    <source>
        <dbReference type="SAM" id="SignalP"/>
    </source>
</evidence>
<sequence>MKLLLVLFLGCLGSVAMADDQGTQTAQITVEPYRYSQNLDIAHVVAVTPVPNVCDVVPMQLTYDDSKGERHIMEYRIVGNGCSDN</sequence>
<dbReference type="Gene3D" id="2.30.140.50">
    <property type="entry name" value="Protein of unknown function DUF2790"/>
    <property type="match status" value="1"/>
</dbReference>
<keyword evidence="1" id="KW-0732">Signal</keyword>
<protein>
    <submittedName>
        <fullName evidence="2">DUF2790 domain-containing protein</fullName>
    </submittedName>
</protein>
<evidence type="ECO:0000313" key="2">
    <source>
        <dbReference type="EMBL" id="PBJ94969.1"/>
    </source>
</evidence>
<dbReference type="Pfam" id="PF10976">
    <property type="entry name" value="DUF2790"/>
    <property type="match status" value="1"/>
</dbReference>
<feature type="chain" id="PRO_5013127761" evidence="1">
    <location>
        <begin position="19"/>
        <end position="85"/>
    </location>
</feature>
<accession>A0A2A3M4K6</accession>
<dbReference type="InterPro" id="IPR021245">
    <property type="entry name" value="DUF2790"/>
</dbReference>
<dbReference type="Proteomes" id="UP000218102">
    <property type="component" value="Unassembled WGS sequence"/>
</dbReference>
<dbReference type="EMBL" id="NTME01000011">
    <property type="protein sequence ID" value="PBJ94969.1"/>
    <property type="molecule type" value="Genomic_DNA"/>
</dbReference>
<feature type="signal peptide" evidence="1">
    <location>
        <begin position="1"/>
        <end position="18"/>
    </location>
</feature>
<proteinExistence type="predicted"/>
<dbReference type="RefSeq" id="WP_023660571.1">
    <property type="nucleotide sequence ID" value="NZ_CP010359.1"/>
</dbReference>
<comment type="caution">
    <text evidence="2">The sequence shown here is derived from an EMBL/GenBank/DDBJ whole genome shotgun (WGS) entry which is preliminary data.</text>
</comment>
<organism evidence="2 3">
    <name type="scientific">Pseudomonas plecoglossicida</name>
    <dbReference type="NCBI Taxonomy" id="70775"/>
    <lineage>
        <taxon>Bacteria</taxon>
        <taxon>Pseudomonadati</taxon>
        <taxon>Pseudomonadota</taxon>
        <taxon>Gammaproteobacteria</taxon>
        <taxon>Pseudomonadales</taxon>
        <taxon>Pseudomonadaceae</taxon>
        <taxon>Pseudomonas</taxon>
    </lineage>
</organism>
<dbReference type="AlphaFoldDB" id="A0A2A3M4K6"/>
<name>A0A2A3M4K6_PSEDL</name>
<gene>
    <name evidence="2" type="ORF">CMV24_13555</name>
</gene>
<reference evidence="2 3" key="1">
    <citation type="submission" date="2017-09" db="EMBL/GenBank/DDBJ databases">
        <authorList>
            <person name="Ehlers B."/>
            <person name="Leendertz F.H."/>
        </authorList>
    </citation>
    <scope>NUCLEOTIDE SEQUENCE [LARGE SCALE GENOMIC DNA]</scope>
    <source>
        <strain evidence="2 3">DJ-1</strain>
    </source>
</reference>